<keyword evidence="4" id="KW-0378">Hydrolase</keyword>
<dbReference type="GO" id="GO:0003676">
    <property type="term" value="F:nucleic acid binding"/>
    <property type="evidence" value="ECO:0007669"/>
    <property type="project" value="InterPro"/>
</dbReference>
<dbReference type="Gene3D" id="3.40.570.10">
    <property type="entry name" value="Extracellular Endonuclease, subunit A"/>
    <property type="match status" value="1"/>
</dbReference>
<organism evidence="4 5">
    <name type="scientific">Roseateles oligotrophus</name>
    <dbReference type="NCBI Taxonomy" id="1769250"/>
    <lineage>
        <taxon>Bacteria</taxon>
        <taxon>Pseudomonadati</taxon>
        <taxon>Pseudomonadota</taxon>
        <taxon>Betaproteobacteria</taxon>
        <taxon>Burkholderiales</taxon>
        <taxon>Sphaerotilaceae</taxon>
        <taxon>Roseateles</taxon>
    </lineage>
</organism>
<name>A0A840LJ57_9BURK</name>
<keyword evidence="2" id="KW-0479">Metal-binding</keyword>
<dbReference type="InterPro" id="IPR020821">
    <property type="entry name" value="ENPP1-3/EXOG-like_nuc-like"/>
</dbReference>
<protein>
    <submittedName>
        <fullName evidence="4">DNA/RNA endonuclease G (NUC1)</fullName>
    </submittedName>
</protein>
<dbReference type="SUPFAM" id="SSF52200">
    <property type="entry name" value="Toll/Interleukin receptor TIR domain"/>
    <property type="match status" value="1"/>
</dbReference>
<feature type="binding site" evidence="2">
    <location>
        <position position="264"/>
    </location>
    <ligand>
        <name>Mg(2+)</name>
        <dbReference type="ChEBI" id="CHEBI:18420"/>
        <note>catalytic</note>
    </ligand>
</feature>
<dbReference type="InterPro" id="IPR000157">
    <property type="entry name" value="TIR_dom"/>
</dbReference>
<dbReference type="GO" id="GO:0046872">
    <property type="term" value="F:metal ion binding"/>
    <property type="evidence" value="ECO:0007669"/>
    <property type="project" value="UniProtKB-KW"/>
</dbReference>
<evidence type="ECO:0000259" key="3">
    <source>
        <dbReference type="PROSITE" id="PS50104"/>
    </source>
</evidence>
<proteinExistence type="predicted"/>
<gene>
    <name evidence="4" type="ORF">HNP55_004803</name>
</gene>
<dbReference type="GO" id="GO:0007165">
    <property type="term" value="P:signal transduction"/>
    <property type="evidence" value="ECO:0007669"/>
    <property type="project" value="InterPro"/>
</dbReference>
<comment type="caution">
    <text evidence="4">The sequence shown here is derived from an EMBL/GenBank/DDBJ whole genome shotgun (WGS) entry which is preliminary data.</text>
</comment>
<dbReference type="PANTHER" id="PTHR13966:SF5">
    <property type="entry name" value="ENDONUCLEASE G, MITOCHONDRIAL"/>
    <property type="match status" value="1"/>
</dbReference>
<dbReference type="EMBL" id="JACHLP010000019">
    <property type="protein sequence ID" value="MBB4846248.1"/>
    <property type="molecule type" value="Genomic_DNA"/>
</dbReference>
<dbReference type="InterPro" id="IPR044929">
    <property type="entry name" value="DNA/RNA_non-sp_Endonuclease_sf"/>
</dbReference>
<dbReference type="SMART" id="SM00892">
    <property type="entry name" value="Endonuclease_NS"/>
    <property type="match status" value="1"/>
</dbReference>
<dbReference type="GO" id="GO:0016787">
    <property type="term" value="F:hydrolase activity"/>
    <property type="evidence" value="ECO:0007669"/>
    <property type="project" value="InterPro"/>
</dbReference>
<dbReference type="InterPro" id="IPR035897">
    <property type="entry name" value="Toll_tir_struct_dom_sf"/>
</dbReference>
<keyword evidence="5" id="KW-1185">Reference proteome</keyword>
<dbReference type="PROSITE" id="PS50104">
    <property type="entry name" value="TIR"/>
    <property type="match status" value="1"/>
</dbReference>
<dbReference type="GO" id="GO:0004519">
    <property type="term" value="F:endonuclease activity"/>
    <property type="evidence" value="ECO:0007669"/>
    <property type="project" value="UniProtKB-KW"/>
</dbReference>
<sequence>MSDVFLSYSSKDRDLARRVVNLLLDHGWSVWWDRGIPVGAEWAPELEAALARTRAVLVLWTPDSRASEWVHHEAAIGAEKGALLSVLLDGAMVPADFSAHQACDLSRWDGDPKFAEAEALLLGLAALVPPSRLREVRPGLDLAFFSKRKPLGLPAVTGPAVVLRYVHFTVVMHPGRRLAHYVAYNVAGQAMAPVPSEIRQDWTADPLVPRSTQITVALTTRSDYHRGHLVSPQTVSWGEPVIAETAARHAMFLPNISPQHADVNLGSWLQLEQWERGLALEHKKIIGFSGPVFAADDAVFRGEMELEDGVKAMDSFHLPQHFWKLVLAPGGRGGLQLAAYLVANTSRDKPGAAPQRIGLQDLEARTGLRFPEPYHQARPLAGL</sequence>
<dbReference type="Pfam" id="PF01223">
    <property type="entry name" value="Endonuclease_NS"/>
    <property type="match status" value="1"/>
</dbReference>
<reference evidence="4 5" key="1">
    <citation type="submission" date="2020-08" db="EMBL/GenBank/DDBJ databases">
        <title>Functional genomics of gut bacteria from endangered species of beetles.</title>
        <authorList>
            <person name="Carlos-Shanley C."/>
        </authorList>
    </citation>
    <scope>NUCLEOTIDE SEQUENCE [LARGE SCALE GENOMIC DNA]</scope>
    <source>
        <strain evidence="4 5">S00239</strain>
    </source>
</reference>
<dbReference type="Proteomes" id="UP000562027">
    <property type="component" value="Unassembled WGS sequence"/>
</dbReference>
<keyword evidence="4" id="KW-0540">Nuclease</keyword>
<evidence type="ECO:0000313" key="4">
    <source>
        <dbReference type="EMBL" id="MBB4846248.1"/>
    </source>
</evidence>
<dbReference type="Gene3D" id="3.40.50.10140">
    <property type="entry name" value="Toll/interleukin-1 receptor homology (TIR) domain"/>
    <property type="match status" value="1"/>
</dbReference>
<feature type="domain" description="TIR" evidence="3">
    <location>
        <begin position="1"/>
        <end position="126"/>
    </location>
</feature>
<keyword evidence="4" id="KW-0255">Endonuclease</keyword>
<dbReference type="SMART" id="SM00477">
    <property type="entry name" value="NUC"/>
    <property type="match status" value="1"/>
</dbReference>
<accession>A0A840LJ57</accession>
<dbReference type="InterPro" id="IPR040255">
    <property type="entry name" value="Non-specific_endonuclease"/>
</dbReference>
<evidence type="ECO:0000313" key="5">
    <source>
        <dbReference type="Proteomes" id="UP000562027"/>
    </source>
</evidence>
<evidence type="ECO:0000256" key="2">
    <source>
        <dbReference type="PIRSR" id="PIRSR640255-2"/>
    </source>
</evidence>
<dbReference type="InterPro" id="IPR001604">
    <property type="entry name" value="Endo_G_ENPP1-like_dom"/>
</dbReference>
<dbReference type="PANTHER" id="PTHR13966">
    <property type="entry name" value="ENDONUCLEASE RELATED"/>
    <property type="match status" value="1"/>
</dbReference>
<dbReference type="InterPro" id="IPR044925">
    <property type="entry name" value="His-Me_finger_sf"/>
</dbReference>
<feature type="active site" description="Proton acceptor" evidence="1">
    <location>
        <position position="228"/>
    </location>
</feature>
<dbReference type="AlphaFoldDB" id="A0A840LJ57"/>
<dbReference type="Pfam" id="PF13676">
    <property type="entry name" value="TIR_2"/>
    <property type="match status" value="1"/>
</dbReference>
<evidence type="ECO:0000256" key="1">
    <source>
        <dbReference type="PIRSR" id="PIRSR640255-1"/>
    </source>
</evidence>
<dbReference type="RefSeq" id="WP_184304882.1">
    <property type="nucleotide sequence ID" value="NZ_JACHLP010000019.1"/>
</dbReference>
<dbReference type="SUPFAM" id="SSF54060">
    <property type="entry name" value="His-Me finger endonucleases"/>
    <property type="match status" value="1"/>
</dbReference>